<proteinExistence type="inferred from homology"/>
<keyword evidence="5 8" id="KW-0812">Transmembrane</keyword>
<evidence type="ECO:0000313" key="9">
    <source>
        <dbReference type="EMBL" id="PIE83662.1"/>
    </source>
</evidence>
<dbReference type="GO" id="GO:0005886">
    <property type="term" value="C:plasma membrane"/>
    <property type="evidence" value="ECO:0007669"/>
    <property type="project" value="UniProtKB-SubCell"/>
</dbReference>
<organism evidence="9 10">
    <name type="scientific">Candidatus Contendibacter odensensis</name>
    <dbReference type="NCBI Taxonomy" id="1400860"/>
    <lineage>
        <taxon>Bacteria</taxon>
        <taxon>Pseudomonadati</taxon>
        <taxon>Pseudomonadota</taxon>
        <taxon>Gammaproteobacteria</taxon>
        <taxon>Candidatus Competibacteraceae</taxon>
        <taxon>Candidatus Contendibacter</taxon>
    </lineage>
</organism>
<comment type="caution">
    <text evidence="9">The sequence shown here is derived from an EMBL/GenBank/DDBJ whole genome shotgun (WGS) entry which is preliminary data.</text>
</comment>
<dbReference type="EMBL" id="PDTV01000004">
    <property type="protein sequence ID" value="PIE83662.1"/>
    <property type="molecule type" value="Genomic_DNA"/>
</dbReference>
<comment type="similarity">
    <text evidence="2">Belongs to the binding-protein-dependent transport system permease family. FecCD subfamily.</text>
</comment>
<dbReference type="Pfam" id="PF01032">
    <property type="entry name" value="FecCD"/>
    <property type="match status" value="1"/>
</dbReference>
<evidence type="ECO:0000313" key="10">
    <source>
        <dbReference type="Proteomes" id="UP000229278"/>
    </source>
</evidence>
<dbReference type="Proteomes" id="UP000229278">
    <property type="component" value="Unassembled WGS sequence"/>
</dbReference>
<feature type="transmembrane region" description="Helical" evidence="8">
    <location>
        <begin position="293"/>
        <end position="312"/>
    </location>
</feature>
<dbReference type="PANTHER" id="PTHR30472">
    <property type="entry name" value="FERRIC ENTEROBACTIN TRANSPORT SYSTEM PERMEASE PROTEIN"/>
    <property type="match status" value="1"/>
</dbReference>
<dbReference type="InterPro" id="IPR037294">
    <property type="entry name" value="ABC_BtuC-like"/>
</dbReference>
<keyword evidence="6 8" id="KW-1133">Transmembrane helix</keyword>
<evidence type="ECO:0000256" key="1">
    <source>
        <dbReference type="ARBA" id="ARBA00004651"/>
    </source>
</evidence>
<keyword evidence="3" id="KW-0813">Transport</keyword>
<evidence type="ECO:0000256" key="7">
    <source>
        <dbReference type="ARBA" id="ARBA00023136"/>
    </source>
</evidence>
<dbReference type="Gene3D" id="1.10.3470.10">
    <property type="entry name" value="ABC transporter involved in vitamin B12 uptake, BtuC"/>
    <property type="match status" value="1"/>
</dbReference>
<feature type="transmembrane region" description="Helical" evidence="8">
    <location>
        <begin position="203"/>
        <end position="224"/>
    </location>
</feature>
<evidence type="ECO:0000256" key="3">
    <source>
        <dbReference type="ARBA" id="ARBA00022448"/>
    </source>
</evidence>
<feature type="transmembrane region" description="Helical" evidence="8">
    <location>
        <begin position="161"/>
        <end position="183"/>
    </location>
</feature>
<evidence type="ECO:0000256" key="5">
    <source>
        <dbReference type="ARBA" id="ARBA00022692"/>
    </source>
</evidence>
<feature type="transmembrane region" description="Helical" evidence="8">
    <location>
        <begin position="73"/>
        <end position="90"/>
    </location>
</feature>
<feature type="transmembrane region" description="Helical" evidence="8">
    <location>
        <begin position="102"/>
        <end position="125"/>
    </location>
</feature>
<name>A0A2G6PGL7_9GAMM</name>
<dbReference type="SUPFAM" id="SSF81345">
    <property type="entry name" value="ABC transporter involved in vitamin B12 uptake, BtuC"/>
    <property type="match status" value="1"/>
</dbReference>
<dbReference type="GO" id="GO:0022857">
    <property type="term" value="F:transmembrane transporter activity"/>
    <property type="evidence" value="ECO:0007669"/>
    <property type="project" value="InterPro"/>
</dbReference>
<evidence type="ECO:0000256" key="4">
    <source>
        <dbReference type="ARBA" id="ARBA00022475"/>
    </source>
</evidence>
<protein>
    <submittedName>
        <fullName evidence="9">ABC transporter permease</fullName>
    </submittedName>
</protein>
<comment type="subcellular location">
    <subcellularLocation>
        <location evidence="1">Cell membrane</location>
        <topology evidence="1">Multi-pass membrane protein</topology>
    </subcellularLocation>
</comment>
<evidence type="ECO:0000256" key="6">
    <source>
        <dbReference type="ARBA" id="ARBA00022989"/>
    </source>
</evidence>
<dbReference type="FunFam" id="1.10.3470.10:FF:000001">
    <property type="entry name" value="Vitamin B12 ABC transporter permease BtuC"/>
    <property type="match status" value="1"/>
</dbReference>
<sequence>MRFRVLLVVLGVLLIASATLSVMLGPVDISPAIVWKIALVETLESVDIAPAIVRPDWTGAEHKIVWLIRFPRVLLAALVGAGLAVVGVTMQAMVRNPLADPYILGISSGASVGAVLVLSLGLFGFAGIHALPLGAFLGALLSCLLVFALAHSNGRLIATRLILSGVAVGYFFSGITSMLTMISDQRELARSVLSWLLGSLAGADWPDLGLPALVLAAGTAYLILQSRALNALIVGEETAITLGVDTTRFRRLLFLVVSLLTGMAVAVSGAIGFIGLMIPHMARMLVGADHRRVLPTAMLVGAIFLIFVDAVARTLFAPIEVPVGVITSLLGGPFFVWLLHRQLLRPGYGA</sequence>
<dbReference type="InterPro" id="IPR000522">
    <property type="entry name" value="ABC_transptr_permease_BtuC"/>
</dbReference>
<keyword evidence="4" id="KW-1003">Cell membrane</keyword>
<dbReference type="AlphaFoldDB" id="A0A2G6PGL7"/>
<feature type="transmembrane region" description="Helical" evidence="8">
    <location>
        <begin position="131"/>
        <end position="149"/>
    </location>
</feature>
<dbReference type="CDD" id="cd06550">
    <property type="entry name" value="TM_ABC_iron-siderophores_like"/>
    <property type="match status" value="1"/>
</dbReference>
<feature type="transmembrane region" description="Helical" evidence="8">
    <location>
        <begin position="319"/>
        <end position="339"/>
    </location>
</feature>
<keyword evidence="7 8" id="KW-0472">Membrane</keyword>
<evidence type="ECO:0000256" key="8">
    <source>
        <dbReference type="SAM" id="Phobius"/>
    </source>
</evidence>
<gene>
    <name evidence="9" type="ORF">CSA09_01105</name>
</gene>
<evidence type="ECO:0000256" key="2">
    <source>
        <dbReference type="ARBA" id="ARBA00007935"/>
    </source>
</evidence>
<reference evidence="9 10" key="1">
    <citation type="submission" date="2017-10" db="EMBL/GenBank/DDBJ databases">
        <title>Novel microbial diversity and functional potential in the marine mammal oral microbiome.</title>
        <authorList>
            <person name="Dudek N.K."/>
            <person name="Sun C.L."/>
            <person name="Burstein D."/>
            <person name="Kantor R.S."/>
            <person name="Aliaga Goltsman D.S."/>
            <person name="Bik E.M."/>
            <person name="Thomas B.C."/>
            <person name="Banfield J.F."/>
            <person name="Relman D.A."/>
        </authorList>
    </citation>
    <scope>NUCLEOTIDE SEQUENCE [LARGE SCALE GENOMIC DNA]</scope>
    <source>
        <strain evidence="9">DOLJORAL78_50_517</strain>
    </source>
</reference>
<dbReference type="PANTHER" id="PTHR30472:SF67">
    <property type="entry name" value="PERMEASE OF ABC TRANSPORTER-RELATED"/>
    <property type="match status" value="1"/>
</dbReference>
<accession>A0A2G6PGL7</accession>
<feature type="transmembrane region" description="Helical" evidence="8">
    <location>
        <begin position="252"/>
        <end position="278"/>
    </location>
</feature>
<dbReference type="GO" id="GO:0033214">
    <property type="term" value="P:siderophore-iron import into cell"/>
    <property type="evidence" value="ECO:0007669"/>
    <property type="project" value="TreeGrafter"/>
</dbReference>